<dbReference type="EMBL" id="FRCF01000022">
    <property type="protein sequence ID" value="SHM67693.1"/>
    <property type="molecule type" value="Genomic_DNA"/>
</dbReference>
<evidence type="ECO:0000256" key="7">
    <source>
        <dbReference type="ARBA" id="ARBA00022840"/>
    </source>
</evidence>
<evidence type="ECO:0000313" key="13">
    <source>
        <dbReference type="Proteomes" id="UP000184206"/>
    </source>
</evidence>
<evidence type="ECO:0000256" key="5">
    <source>
        <dbReference type="ARBA" id="ARBA00022695"/>
    </source>
</evidence>
<dbReference type="GO" id="GO:0006171">
    <property type="term" value="P:cAMP biosynthetic process"/>
    <property type="evidence" value="ECO:0007669"/>
    <property type="project" value="InterPro"/>
</dbReference>
<dbReference type="FunFam" id="3.40.1700.10:FF:000002">
    <property type="entry name" value="Diadenylate cyclase"/>
    <property type="match status" value="1"/>
</dbReference>
<dbReference type="InterPro" id="IPR036888">
    <property type="entry name" value="DNA_integrity_DisA_N_sf"/>
</dbReference>
<organism evidence="12 13">
    <name type="scientific">Lacicoccus alkaliphilus DSM 16010</name>
    <dbReference type="NCBI Taxonomy" id="1123231"/>
    <lineage>
        <taxon>Bacteria</taxon>
        <taxon>Bacillati</taxon>
        <taxon>Bacillota</taxon>
        <taxon>Bacilli</taxon>
        <taxon>Bacillales</taxon>
        <taxon>Salinicoccaceae</taxon>
        <taxon>Lacicoccus</taxon>
    </lineage>
</organism>
<dbReference type="PIRSF" id="PIRSF004793">
    <property type="entry name" value="UCP004793"/>
    <property type="match status" value="1"/>
</dbReference>
<keyword evidence="8 10" id="KW-1133">Transmembrane helix</keyword>
<feature type="transmembrane region" description="Helical" evidence="10">
    <location>
        <begin position="12"/>
        <end position="32"/>
    </location>
</feature>
<keyword evidence="7 10" id="KW-0067">ATP-binding</keyword>
<evidence type="ECO:0000256" key="4">
    <source>
        <dbReference type="ARBA" id="ARBA00022692"/>
    </source>
</evidence>
<evidence type="ECO:0000256" key="2">
    <source>
        <dbReference type="ARBA" id="ARBA00022475"/>
    </source>
</evidence>
<keyword evidence="13" id="KW-1185">Reference proteome</keyword>
<evidence type="ECO:0000256" key="9">
    <source>
        <dbReference type="ARBA" id="ARBA00023136"/>
    </source>
</evidence>
<dbReference type="InterPro" id="IPR034701">
    <property type="entry name" value="CdaA"/>
</dbReference>
<keyword evidence="5 10" id="KW-0548">Nucleotidyltransferase</keyword>
<dbReference type="NCBIfam" id="TIGR00159">
    <property type="entry name" value="diadenylate cyclase CdaA"/>
    <property type="match status" value="1"/>
</dbReference>
<sequence length="273" mass="29962">MQNTNMFDNITTAAVITSVIDIIIVWYVFYLLFTVMRGTKAIQLIKGIFLILVGRAVSNFFDLTTTTELFDTVLEWGFLAIIVIFQPELRRALEQLGRGSLFKGAPAGAGTDYDQMREAIIKSVRYMAKRRIGALIVFEKGTGLKEYTETGITIDANITAELLINIFIPNTPLHDGAMIISGDKINSAASYLPLSDSSKIAKSLGTRHRAAVGISEVTDAFTVIVSEETGSISVTYGGKLDKELTLEELDELLKKHWSVLPGVKEGGGMFARK</sequence>
<dbReference type="GO" id="GO:0005886">
    <property type="term" value="C:plasma membrane"/>
    <property type="evidence" value="ECO:0007669"/>
    <property type="project" value="UniProtKB-SubCell"/>
</dbReference>
<dbReference type="InterPro" id="IPR003390">
    <property type="entry name" value="DNA_integrity_scan_DisA_N"/>
</dbReference>
<gene>
    <name evidence="10" type="primary">dacA</name>
    <name evidence="12" type="ORF">SAMN02745189_02603</name>
</gene>
<name>A0A1M7KQR8_9BACL</name>
<keyword evidence="9 10" id="KW-0472">Membrane</keyword>
<dbReference type="Proteomes" id="UP000184206">
    <property type="component" value="Unassembled WGS sequence"/>
</dbReference>
<dbReference type="InterPro" id="IPR050338">
    <property type="entry name" value="DisA"/>
</dbReference>
<comment type="subcellular location">
    <subcellularLocation>
        <location evidence="10">Cell membrane</location>
        <topology evidence="10">Single-pass membrane protein</topology>
    </subcellularLocation>
</comment>
<protein>
    <recommendedName>
        <fullName evidence="10">Diadenylate cyclase</fullName>
        <shortName evidence="10">DAC</shortName>
        <ecNumber evidence="10">2.7.7.85</ecNumber>
    </recommendedName>
    <alternativeName>
        <fullName evidence="10">Cyclic-di-AMP synthase</fullName>
        <shortName evidence="10">c-di-AMP synthase</shortName>
    </alternativeName>
</protein>
<evidence type="ECO:0000256" key="6">
    <source>
        <dbReference type="ARBA" id="ARBA00022741"/>
    </source>
</evidence>
<dbReference type="InterPro" id="IPR045585">
    <property type="entry name" value="CdaA_N"/>
</dbReference>
<comment type="catalytic activity">
    <reaction evidence="1 10">
        <text>2 ATP = 3',3'-c-di-AMP + 2 diphosphate</text>
        <dbReference type="Rhea" id="RHEA:35655"/>
        <dbReference type="ChEBI" id="CHEBI:30616"/>
        <dbReference type="ChEBI" id="CHEBI:33019"/>
        <dbReference type="ChEBI" id="CHEBI:71500"/>
        <dbReference type="EC" id="2.7.7.85"/>
    </reaction>
</comment>
<dbReference type="SUPFAM" id="SSF143597">
    <property type="entry name" value="YojJ-like"/>
    <property type="match status" value="1"/>
</dbReference>
<keyword evidence="3 10" id="KW-0808">Transferase</keyword>
<dbReference type="InterPro" id="IPR014046">
    <property type="entry name" value="C-di-AMP_synthase"/>
</dbReference>
<dbReference type="GO" id="GO:0004016">
    <property type="term" value="F:adenylate cyclase activity"/>
    <property type="evidence" value="ECO:0007669"/>
    <property type="project" value="UniProtKB-UniRule"/>
</dbReference>
<proteinExistence type="inferred from homology"/>
<evidence type="ECO:0000313" key="12">
    <source>
        <dbReference type="EMBL" id="SHM67693.1"/>
    </source>
</evidence>
<dbReference type="PANTHER" id="PTHR34185:SF1">
    <property type="entry name" value="DIADENYLATE CYCLASE"/>
    <property type="match status" value="1"/>
</dbReference>
<evidence type="ECO:0000256" key="8">
    <source>
        <dbReference type="ARBA" id="ARBA00022989"/>
    </source>
</evidence>
<comment type="function">
    <text evidence="10">Catalyzes the condensation of 2 ATP molecules into cyclic di-AMP (c-di-AMP), a second messenger used to regulate differing processes in different bacteria.</text>
</comment>
<dbReference type="PANTHER" id="PTHR34185">
    <property type="entry name" value="DIADENYLATE CYCLASE"/>
    <property type="match status" value="1"/>
</dbReference>
<comment type="subunit">
    <text evidence="10">Probably a homodimer.</text>
</comment>
<evidence type="ECO:0000259" key="11">
    <source>
        <dbReference type="PROSITE" id="PS51794"/>
    </source>
</evidence>
<keyword evidence="2 10" id="KW-1003">Cell membrane</keyword>
<dbReference type="RefSeq" id="WP_072710994.1">
    <property type="nucleotide sequence ID" value="NZ_FRCF01000022.1"/>
</dbReference>
<dbReference type="HAMAP" id="MF_01499">
    <property type="entry name" value="DacA"/>
    <property type="match status" value="1"/>
</dbReference>
<dbReference type="PROSITE" id="PS51794">
    <property type="entry name" value="DAC"/>
    <property type="match status" value="1"/>
</dbReference>
<dbReference type="GO" id="GO:0005524">
    <property type="term" value="F:ATP binding"/>
    <property type="evidence" value="ECO:0007669"/>
    <property type="project" value="UniProtKB-UniRule"/>
</dbReference>
<comment type="similarity">
    <text evidence="10">Belongs to the adenylate cyclase family. DacA/CdaA subfamily.</text>
</comment>
<reference evidence="12 13" key="1">
    <citation type="submission" date="2016-11" db="EMBL/GenBank/DDBJ databases">
        <authorList>
            <person name="Jaros S."/>
            <person name="Januszkiewicz K."/>
            <person name="Wedrychowicz H."/>
        </authorList>
    </citation>
    <scope>NUCLEOTIDE SEQUENCE [LARGE SCALE GENOMIC DNA]</scope>
    <source>
        <strain evidence="12 13">DSM 16010</strain>
    </source>
</reference>
<evidence type="ECO:0000256" key="1">
    <source>
        <dbReference type="ARBA" id="ARBA00000877"/>
    </source>
</evidence>
<dbReference type="OrthoDB" id="9807385at2"/>
<evidence type="ECO:0000256" key="10">
    <source>
        <dbReference type="HAMAP-Rule" id="MF_01499"/>
    </source>
</evidence>
<accession>A0A1M7KQR8</accession>
<dbReference type="Pfam" id="PF02457">
    <property type="entry name" value="DAC"/>
    <property type="match status" value="1"/>
</dbReference>
<dbReference type="EC" id="2.7.7.85" evidence="10"/>
<dbReference type="Gene3D" id="3.40.1700.10">
    <property type="entry name" value="DNA integrity scanning protein, DisA, N-terminal domain"/>
    <property type="match status" value="1"/>
</dbReference>
<dbReference type="Pfam" id="PF19293">
    <property type="entry name" value="CdaA_N"/>
    <property type="match status" value="1"/>
</dbReference>
<dbReference type="GO" id="GO:0106408">
    <property type="term" value="F:diadenylate cyclase activity"/>
    <property type="evidence" value="ECO:0007669"/>
    <property type="project" value="UniProtKB-EC"/>
</dbReference>
<keyword evidence="6 10" id="KW-0547">Nucleotide-binding</keyword>
<evidence type="ECO:0000256" key="3">
    <source>
        <dbReference type="ARBA" id="ARBA00022679"/>
    </source>
</evidence>
<dbReference type="AlphaFoldDB" id="A0A1M7KQR8"/>
<keyword evidence="4 10" id="KW-0812">Transmembrane</keyword>
<dbReference type="STRING" id="1123231.SAMN02745189_02603"/>
<feature type="domain" description="DAC" evidence="11">
    <location>
        <begin position="86"/>
        <end position="248"/>
    </location>
</feature>